<dbReference type="GO" id="GO:0005576">
    <property type="term" value="C:extracellular region"/>
    <property type="evidence" value="ECO:0007669"/>
    <property type="project" value="UniProtKB-SubCell"/>
</dbReference>
<evidence type="ECO:0000259" key="8">
    <source>
        <dbReference type="Pfam" id="PF00460"/>
    </source>
</evidence>
<keyword evidence="11" id="KW-0282">Flagellum</keyword>
<dbReference type="Pfam" id="PF06429">
    <property type="entry name" value="Flg_bbr_C"/>
    <property type="match status" value="1"/>
</dbReference>
<evidence type="ECO:0000259" key="10">
    <source>
        <dbReference type="Pfam" id="PF22638"/>
    </source>
</evidence>
<feature type="domain" description="Flagellar basal body rod protein N-terminal" evidence="8">
    <location>
        <begin position="8"/>
        <end position="36"/>
    </location>
</feature>
<comment type="similarity">
    <text evidence="3 7">Belongs to the flagella basal body rod proteins family.</text>
</comment>
<dbReference type="PANTHER" id="PTHR30033:SF1">
    <property type="entry name" value="FLAGELLAR HOOK-ASSOCIATED PROTEIN 1"/>
    <property type="match status" value="1"/>
</dbReference>
<dbReference type="GO" id="GO:0009425">
    <property type="term" value="C:bacterial-type flagellum basal body"/>
    <property type="evidence" value="ECO:0007669"/>
    <property type="project" value="UniProtKB-SubCell"/>
</dbReference>
<dbReference type="Proteomes" id="UP000305654">
    <property type="component" value="Unassembled WGS sequence"/>
</dbReference>
<evidence type="ECO:0000256" key="7">
    <source>
        <dbReference type="RuleBase" id="RU362065"/>
    </source>
</evidence>
<keyword evidence="11" id="KW-0969">Cilium</keyword>
<evidence type="ECO:0000256" key="4">
    <source>
        <dbReference type="ARBA" id="ARBA00016244"/>
    </source>
</evidence>
<feature type="domain" description="Flagellar basal-body/hook protein C-terminal" evidence="9">
    <location>
        <begin position="498"/>
        <end position="536"/>
    </location>
</feature>
<keyword evidence="5 7" id="KW-0964">Secreted</keyword>
<dbReference type="GO" id="GO:0044780">
    <property type="term" value="P:bacterial-type flagellum assembly"/>
    <property type="evidence" value="ECO:0007669"/>
    <property type="project" value="InterPro"/>
</dbReference>
<dbReference type="RefSeq" id="WP_138328133.1">
    <property type="nucleotide sequence ID" value="NZ_VCDI01000017.1"/>
</dbReference>
<protein>
    <recommendedName>
        <fullName evidence="4 7">Flagellar hook-associated protein 1</fullName>
        <shortName evidence="7">HAP1</shortName>
    </recommendedName>
</protein>
<reference evidence="11 12" key="1">
    <citation type="submission" date="2019-05" db="EMBL/GenBank/DDBJ databases">
        <authorList>
            <person name="Pankratov T."/>
            <person name="Grouzdev D."/>
        </authorList>
    </citation>
    <scope>NUCLEOTIDE SEQUENCE [LARGE SCALE GENOMIC DNA]</scope>
    <source>
        <strain evidence="11 12">KEBCLARHB70R</strain>
    </source>
</reference>
<name>A0A5R9J0Y1_9PROT</name>
<dbReference type="InterPro" id="IPR053927">
    <property type="entry name" value="FlgK_helical"/>
</dbReference>
<dbReference type="PRINTS" id="PR01005">
    <property type="entry name" value="FLGHOOKAP1"/>
</dbReference>
<dbReference type="InterPro" id="IPR001444">
    <property type="entry name" value="Flag_bb_rod_N"/>
</dbReference>
<feature type="domain" description="Flagellar hook-associated protein FlgK helical" evidence="10">
    <location>
        <begin position="104"/>
        <end position="320"/>
    </location>
</feature>
<evidence type="ECO:0000256" key="3">
    <source>
        <dbReference type="ARBA" id="ARBA00009677"/>
    </source>
</evidence>
<evidence type="ECO:0000256" key="6">
    <source>
        <dbReference type="ARBA" id="ARBA00023143"/>
    </source>
</evidence>
<proteinExistence type="inferred from homology"/>
<dbReference type="SUPFAM" id="SSF64518">
    <property type="entry name" value="Phase 1 flagellin"/>
    <property type="match status" value="1"/>
</dbReference>
<evidence type="ECO:0000256" key="2">
    <source>
        <dbReference type="ARBA" id="ARBA00004613"/>
    </source>
</evidence>
<dbReference type="PANTHER" id="PTHR30033">
    <property type="entry name" value="FLAGELLAR HOOK-ASSOCIATED PROTEIN 1"/>
    <property type="match status" value="1"/>
</dbReference>
<evidence type="ECO:0000256" key="5">
    <source>
        <dbReference type="ARBA" id="ARBA00022525"/>
    </source>
</evidence>
<dbReference type="InterPro" id="IPR010930">
    <property type="entry name" value="Flg_bb/hook_C_dom"/>
</dbReference>
<dbReference type="Pfam" id="PF00460">
    <property type="entry name" value="Flg_bb_rod"/>
    <property type="match status" value="1"/>
</dbReference>
<gene>
    <name evidence="7" type="primary">flgK</name>
    <name evidence="11" type="ORF">FE263_21660</name>
</gene>
<comment type="subcellular location">
    <subcellularLocation>
        <location evidence="1">Bacterial flagellum basal body</location>
    </subcellularLocation>
    <subcellularLocation>
        <location evidence="2 7">Secreted</location>
    </subcellularLocation>
</comment>
<comment type="caution">
    <text evidence="11">The sequence shown here is derived from an EMBL/GenBank/DDBJ whole genome shotgun (WGS) entry which is preliminary data.</text>
</comment>
<dbReference type="InterPro" id="IPR002371">
    <property type="entry name" value="FlgK"/>
</dbReference>
<keyword evidence="6 7" id="KW-0975">Bacterial flagellum</keyword>
<dbReference type="Pfam" id="PF22638">
    <property type="entry name" value="FlgK_D1"/>
    <property type="match status" value="1"/>
</dbReference>
<dbReference type="AlphaFoldDB" id="A0A5R9J0Y1"/>
<organism evidence="11 12">
    <name type="scientific">Lichenicoccus roseus</name>
    <dbReference type="NCBI Taxonomy" id="2683649"/>
    <lineage>
        <taxon>Bacteria</taxon>
        <taxon>Pseudomonadati</taxon>
        <taxon>Pseudomonadota</taxon>
        <taxon>Alphaproteobacteria</taxon>
        <taxon>Acetobacterales</taxon>
        <taxon>Acetobacteraceae</taxon>
        <taxon>Lichenicoccus</taxon>
    </lineage>
</organism>
<evidence type="ECO:0000313" key="11">
    <source>
        <dbReference type="EMBL" id="TLU70493.1"/>
    </source>
</evidence>
<dbReference type="GO" id="GO:0009424">
    <property type="term" value="C:bacterial-type flagellum hook"/>
    <property type="evidence" value="ECO:0007669"/>
    <property type="project" value="UniProtKB-UniRule"/>
</dbReference>
<dbReference type="EMBL" id="VCDI01000017">
    <property type="protein sequence ID" value="TLU70493.1"/>
    <property type="molecule type" value="Genomic_DNA"/>
</dbReference>
<sequence length="542" mass="53281">MSLSTSLSIASSGLQAVQYQLAVSSQNVSNASTPGYVTEIANVVSRDAGGAASGVVIQPTTIAINSALQGSLYTENAAVAGLGVTVNALSAVSAAQGSTTDATNSNTLTSMVGALQDAFTTLDNDPSSSVQQQTVVDSATTLAQGINSLSTTYQDQRQAAQAAIPATLGEINGALTTIGTLSGQIMGLQANGSDTADLQNQRLAAMTTLSASLGVVFTPTSTGDMLVSTSSGLALPTRPTGGPLQSAGAAPITASSAYGASTAASAADAIPPITLNGLDVTASLTGGTLGANLVLRDSTLPTMQGELDAFATTLASRFSASGLNLFTSAGGWSPDPNATADPTQAPATTAWDSSLVTVPQTIPLPANGELGFSAGIQVNPLVKSTPSLVRDGQDSAVTGAASFTANPATGPTGFSGLIDGILTSAFGTSGLAGTSQPASSTAGLGATGALSAPYSGTGNLSSLATTLTSSQAQTIGLATSQKSTATDMQTTLQAALTSSSSVSVDDEMSKIVALQNAYEANAKVVSSVQSMFSALLAAIVPG</sequence>
<keyword evidence="12" id="KW-1185">Reference proteome</keyword>
<dbReference type="GO" id="GO:0005198">
    <property type="term" value="F:structural molecule activity"/>
    <property type="evidence" value="ECO:0007669"/>
    <property type="project" value="UniProtKB-UniRule"/>
</dbReference>
<dbReference type="OrthoDB" id="7181295at2"/>
<accession>A0A5R9J0Y1</accession>
<keyword evidence="11" id="KW-0966">Cell projection</keyword>
<evidence type="ECO:0000256" key="1">
    <source>
        <dbReference type="ARBA" id="ARBA00004117"/>
    </source>
</evidence>
<evidence type="ECO:0000259" key="9">
    <source>
        <dbReference type="Pfam" id="PF06429"/>
    </source>
</evidence>
<evidence type="ECO:0000313" key="12">
    <source>
        <dbReference type="Proteomes" id="UP000305654"/>
    </source>
</evidence>